<gene>
    <name evidence="9" type="ORF">H8J70_03000</name>
</gene>
<feature type="domain" description="ABC transmembrane type-1" evidence="8">
    <location>
        <begin position="94"/>
        <end position="295"/>
    </location>
</feature>
<dbReference type="CDD" id="cd06261">
    <property type="entry name" value="TM_PBP2"/>
    <property type="match status" value="1"/>
</dbReference>
<dbReference type="InterPro" id="IPR000515">
    <property type="entry name" value="MetI-like"/>
</dbReference>
<evidence type="ECO:0000256" key="6">
    <source>
        <dbReference type="ARBA" id="ARBA00023136"/>
    </source>
</evidence>
<comment type="caution">
    <text evidence="9">The sequence shown here is derived from an EMBL/GenBank/DDBJ whole genome shotgun (WGS) entry which is preliminary data.</text>
</comment>
<comment type="similarity">
    <text evidence="7">Belongs to the binding-protein-dependent transport system permease family.</text>
</comment>
<dbReference type="Pfam" id="PF00528">
    <property type="entry name" value="BPD_transp_1"/>
    <property type="match status" value="1"/>
</dbReference>
<feature type="transmembrane region" description="Helical" evidence="7">
    <location>
        <begin position="170"/>
        <end position="190"/>
    </location>
</feature>
<organism evidence="9 10">
    <name type="scientific">Megasphaera hominis</name>
    <dbReference type="NCBI Taxonomy" id="159836"/>
    <lineage>
        <taxon>Bacteria</taxon>
        <taxon>Bacillati</taxon>
        <taxon>Bacillota</taxon>
        <taxon>Negativicutes</taxon>
        <taxon>Veillonellales</taxon>
        <taxon>Veillonellaceae</taxon>
        <taxon>Megasphaera</taxon>
    </lineage>
</organism>
<evidence type="ECO:0000256" key="3">
    <source>
        <dbReference type="ARBA" id="ARBA00022475"/>
    </source>
</evidence>
<accession>A0ABR6VHQ2</accession>
<sequence>MFLYLIKRIAGVVVVLWAVITITFLLMHAIPGGPFTAEKKLPPAVLANVEERYHLNDPLLTQYGDYLEHAAVLDLGPSFKYPGQTVNDIIAESMPVSAQLGLISFCLALSVGVTAGVLAAWRKNSCLDYSLMLVATLGVSVPSFIIAAILIQLFAFTWPVLPAAMWKGPAYAVLPALALAAHPTAFIMRLTRSSILDTLSQDYIKTARSRGVSTRSLLCHHALRNALLPVVSYLGPLAASLLTGSFIVESIFAIPGLGQHFVTSIYNRDYTVILGITIFYSFLIIFLNLLIDLIYPLLDPRISLKTERKG</sequence>
<keyword evidence="4 7" id="KW-0812">Transmembrane</keyword>
<evidence type="ECO:0000256" key="5">
    <source>
        <dbReference type="ARBA" id="ARBA00022989"/>
    </source>
</evidence>
<proteinExistence type="inferred from homology"/>
<dbReference type="RefSeq" id="WP_186502383.1">
    <property type="nucleotide sequence ID" value="NZ_JACOGK010000006.1"/>
</dbReference>
<keyword evidence="3" id="KW-1003">Cell membrane</keyword>
<feature type="transmembrane region" description="Helical" evidence="7">
    <location>
        <begin position="133"/>
        <end position="158"/>
    </location>
</feature>
<feature type="transmembrane region" description="Helical" evidence="7">
    <location>
        <begin position="9"/>
        <end position="30"/>
    </location>
</feature>
<keyword evidence="5 7" id="KW-1133">Transmembrane helix</keyword>
<reference evidence="9 10" key="1">
    <citation type="submission" date="2020-08" db="EMBL/GenBank/DDBJ databases">
        <authorList>
            <person name="Liu C."/>
            <person name="Sun Q."/>
        </authorList>
    </citation>
    <scope>NUCLEOTIDE SEQUENCE [LARGE SCALE GENOMIC DNA]</scope>
    <source>
        <strain evidence="9 10">NSJ-59</strain>
    </source>
</reference>
<evidence type="ECO:0000256" key="4">
    <source>
        <dbReference type="ARBA" id="ARBA00022692"/>
    </source>
</evidence>
<keyword evidence="2 7" id="KW-0813">Transport</keyword>
<dbReference type="Proteomes" id="UP000606870">
    <property type="component" value="Unassembled WGS sequence"/>
</dbReference>
<dbReference type="InterPro" id="IPR045621">
    <property type="entry name" value="BPD_transp_1_N"/>
</dbReference>
<dbReference type="EMBL" id="JACOGK010000006">
    <property type="protein sequence ID" value="MBC3536220.1"/>
    <property type="molecule type" value="Genomic_DNA"/>
</dbReference>
<feature type="transmembrane region" description="Helical" evidence="7">
    <location>
        <begin position="230"/>
        <end position="252"/>
    </location>
</feature>
<dbReference type="SUPFAM" id="SSF161098">
    <property type="entry name" value="MetI-like"/>
    <property type="match status" value="1"/>
</dbReference>
<evidence type="ECO:0000313" key="10">
    <source>
        <dbReference type="Proteomes" id="UP000606870"/>
    </source>
</evidence>
<evidence type="ECO:0000256" key="2">
    <source>
        <dbReference type="ARBA" id="ARBA00022448"/>
    </source>
</evidence>
<comment type="subcellular location">
    <subcellularLocation>
        <location evidence="1 7">Cell membrane</location>
        <topology evidence="1 7">Multi-pass membrane protein</topology>
    </subcellularLocation>
</comment>
<evidence type="ECO:0000313" key="9">
    <source>
        <dbReference type="EMBL" id="MBC3536220.1"/>
    </source>
</evidence>
<dbReference type="PANTHER" id="PTHR43163">
    <property type="entry name" value="DIPEPTIDE TRANSPORT SYSTEM PERMEASE PROTEIN DPPB-RELATED"/>
    <property type="match status" value="1"/>
</dbReference>
<dbReference type="PROSITE" id="PS50928">
    <property type="entry name" value="ABC_TM1"/>
    <property type="match status" value="1"/>
</dbReference>
<dbReference type="Pfam" id="PF19300">
    <property type="entry name" value="BPD_transp_1_N"/>
    <property type="match status" value="1"/>
</dbReference>
<keyword evidence="10" id="KW-1185">Reference proteome</keyword>
<keyword evidence="6 7" id="KW-0472">Membrane</keyword>
<evidence type="ECO:0000259" key="8">
    <source>
        <dbReference type="PROSITE" id="PS50928"/>
    </source>
</evidence>
<dbReference type="Gene3D" id="1.10.3720.10">
    <property type="entry name" value="MetI-like"/>
    <property type="match status" value="1"/>
</dbReference>
<dbReference type="PANTHER" id="PTHR43163:SF6">
    <property type="entry name" value="DIPEPTIDE TRANSPORT SYSTEM PERMEASE PROTEIN DPPB-RELATED"/>
    <property type="match status" value="1"/>
</dbReference>
<evidence type="ECO:0000256" key="7">
    <source>
        <dbReference type="RuleBase" id="RU363032"/>
    </source>
</evidence>
<dbReference type="InterPro" id="IPR035906">
    <property type="entry name" value="MetI-like_sf"/>
</dbReference>
<feature type="transmembrane region" description="Helical" evidence="7">
    <location>
        <begin position="272"/>
        <end position="298"/>
    </location>
</feature>
<name>A0ABR6VHQ2_9FIRM</name>
<feature type="transmembrane region" description="Helical" evidence="7">
    <location>
        <begin position="102"/>
        <end position="121"/>
    </location>
</feature>
<protein>
    <submittedName>
        <fullName evidence="9">ABC transporter permease</fullName>
    </submittedName>
</protein>
<evidence type="ECO:0000256" key="1">
    <source>
        <dbReference type="ARBA" id="ARBA00004651"/>
    </source>
</evidence>